<dbReference type="InterPro" id="IPR038726">
    <property type="entry name" value="PDDEXK_AddAB-type"/>
</dbReference>
<gene>
    <name evidence="2" type="ORF">IAB88_07440</name>
</gene>
<dbReference type="Proteomes" id="UP000823598">
    <property type="component" value="Unassembled WGS sequence"/>
</dbReference>
<reference evidence="2" key="1">
    <citation type="submission" date="2020-10" db="EMBL/GenBank/DDBJ databases">
        <authorList>
            <person name="Gilroy R."/>
        </authorList>
    </citation>
    <scope>NUCLEOTIDE SEQUENCE</scope>
    <source>
        <strain evidence="2">6919</strain>
    </source>
</reference>
<feature type="domain" description="PD-(D/E)XK endonuclease-like" evidence="1">
    <location>
        <begin position="669"/>
        <end position="960"/>
    </location>
</feature>
<evidence type="ECO:0000313" key="3">
    <source>
        <dbReference type="Proteomes" id="UP000823598"/>
    </source>
</evidence>
<comment type="caution">
    <text evidence="2">The sequence shown here is derived from an EMBL/GenBank/DDBJ whole genome shotgun (WGS) entry which is preliminary data.</text>
</comment>
<reference evidence="2" key="2">
    <citation type="journal article" date="2021" name="PeerJ">
        <title>Extensive microbial diversity within the chicken gut microbiome revealed by metagenomics and culture.</title>
        <authorList>
            <person name="Gilroy R."/>
            <person name="Ravi A."/>
            <person name="Getino M."/>
            <person name="Pursley I."/>
            <person name="Horton D.L."/>
            <person name="Alikhan N.F."/>
            <person name="Baker D."/>
            <person name="Gharbi K."/>
            <person name="Hall N."/>
            <person name="Watson M."/>
            <person name="Adriaenssens E.M."/>
            <person name="Foster-Nyarko E."/>
            <person name="Jarju S."/>
            <person name="Secka A."/>
            <person name="Antonio M."/>
            <person name="Oren A."/>
            <person name="Chaudhuri R.R."/>
            <person name="La Ragione R."/>
            <person name="Hildebrand F."/>
            <person name="Pallen M.J."/>
        </authorList>
    </citation>
    <scope>NUCLEOTIDE SEQUENCE</scope>
    <source>
        <strain evidence="2">6919</strain>
    </source>
</reference>
<dbReference type="EMBL" id="JADIMC010000084">
    <property type="protein sequence ID" value="MBO8476812.1"/>
    <property type="molecule type" value="Genomic_DNA"/>
</dbReference>
<accession>A0A9D9IQD5</accession>
<sequence>MEPFLKKVAEAFLKNVARLDGLCFVFPNRRSGAFFRKYLSEWAAKPLLFPEILTISDFVAQQSGFVDAGRIEQLFALYKAYSRLSENVVDFNHFLYWGDMILGDFNDVDRYMVDAGELFVNVENYKDINANYLTDEQLAVLNNFFGEFRIKEDERLWTGKQRYVRLWNILNGLYDGFKGELLKRGLSYPGYTYRVAAEKVKKKYRDDFEFEKIVFIGFSTLSKSEEVIFDALRNCGIGDFYWDFNSPAFKDYENKGTLFLKEYVKKYPSFYDIEESPVLYMPEISIISVPSGGGQAKVAGELIRQLISERKIADPADAIDTALVLTDEKYLGSVISSVPAEIGSLNITMGYPMTNTAVSSFMRILAVMYSRKRIRNGVVSFYYDDIDSLLSHPYVSCRCMAEIDKFKKEVVDKRLFFVEVSTIMDLLPSVCRLFQYEEFHSVEEIFAYIEDVVNFLGGSLPVAGVDGNMDLERFFICRYLDSLSELKEMMRLYDIGDVSDKTLFFLIERMISGSVVAFEGEPMQGLQVMGVLETRLLDFRNIIIFSMNEKVFPARHYTRSFIPESLRAAYGISTYHKQDSMFTYYFYRMISRAENVFLLYDSRTQGVASGEVSRYISQLKQLYKRGQCKDYFYSYDVLLPVDQEMAINKSAEIMSRLLKYTEPDSGMNFSASMVNTYLECPVRFYFKYVEGIREEDEMKDFVDSATFGTIVHEVMQQIYDAVPEKNGKRLVEKSFLDRFAHSDSMELRRIVANVVKQEYDKNGNGGGDVDVINNIVIYYIVPILKYDMGLIPFEYIGSELEQTFRWNLGKDLVINYKQKIDRLDRSEGTLKIVDYKTGNDDVSVKDLDSIFEGNNSAGHKKAVLQILLYCNAYAAISGCDDDIKPVIYKVRDIRKMSPEDKFGIKLGTRDVMTTYRNGIFDKEFMDKFRTVATDILDPEVPFKQTVYRDKCVYCPFAEACGRD</sequence>
<dbReference type="Gene3D" id="3.90.320.10">
    <property type="match status" value="1"/>
</dbReference>
<proteinExistence type="predicted"/>
<organism evidence="2 3">
    <name type="scientific">Candidatus Limisoma faecipullorum</name>
    <dbReference type="NCBI Taxonomy" id="2840854"/>
    <lineage>
        <taxon>Bacteria</taxon>
        <taxon>Pseudomonadati</taxon>
        <taxon>Bacteroidota</taxon>
        <taxon>Bacteroidia</taxon>
        <taxon>Bacteroidales</taxon>
        <taxon>Candidatus Limisoma</taxon>
    </lineage>
</organism>
<evidence type="ECO:0000259" key="1">
    <source>
        <dbReference type="Pfam" id="PF12705"/>
    </source>
</evidence>
<dbReference type="Pfam" id="PF12705">
    <property type="entry name" value="PDDEXK_1"/>
    <property type="match status" value="1"/>
</dbReference>
<evidence type="ECO:0000313" key="2">
    <source>
        <dbReference type="EMBL" id="MBO8476812.1"/>
    </source>
</evidence>
<dbReference type="InterPro" id="IPR011604">
    <property type="entry name" value="PDDEXK-like_dom_sf"/>
</dbReference>
<protein>
    <submittedName>
        <fullName evidence="2">PD-(D/E)XK nuclease family protein</fullName>
    </submittedName>
</protein>
<dbReference type="SUPFAM" id="SSF52540">
    <property type="entry name" value="P-loop containing nucleoside triphosphate hydrolases"/>
    <property type="match status" value="1"/>
</dbReference>
<dbReference type="AlphaFoldDB" id="A0A9D9IQD5"/>
<name>A0A9D9IQD5_9BACT</name>
<dbReference type="InterPro" id="IPR027417">
    <property type="entry name" value="P-loop_NTPase"/>
</dbReference>